<keyword evidence="1" id="KW-0732">Signal</keyword>
<gene>
    <name evidence="3" type="ORF">FC07_GL000464</name>
</gene>
<proteinExistence type="predicted"/>
<dbReference type="PANTHER" id="PTHR35936">
    <property type="entry name" value="MEMBRANE-BOUND LYTIC MUREIN TRANSGLYCOSYLASE F"/>
    <property type="match status" value="1"/>
</dbReference>
<dbReference type="AlphaFoldDB" id="A0A0R1HBL2"/>
<feature type="domain" description="Solute-binding protein family 3/N-terminal" evidence="2">
    <location>
        <begin position="45"/>
        <end position="273"/>
    </location>
</feature>
<evidence type="ECO:0000256" key="1">
    <source>
        <dbReference type="ARBA" id="ARBA00022729"/>
    </source>
</evidence>
<dbReference type="Proteomes" id="UP000051461">
    <property type="component" value="Unassembled WGS sequence"/>
</dbReference>
<dbReference type="Gene3D" id="3.40.190.10">
    <property type="entry name" value="Periplasmic binding protein-like II"/>
    <property type="match status" value="2"/>
</dbReference>
<sequence length="279" mass="31850">MNGMRKWLKVLLVSCFLLIGLGGLTSCGRQQLKQDSWSTIKQRNKVIIGLDDSFVPMGFRAKSGQLQGFDIDLARAVFKQYGIKVDFQTIDWSMNATELNNHTIDLIWNGYSVTPERQKVVRFSKPYLQNDQILVTLKKNHINKFSDMQGKELGVQAGSSGYSALESEPKLLKQYIHKQTPVLYDTFNEAFIDLNAGRIKGLLIDKVYANYYIAHQANRNDYQTEDGGFAPESFAVGMRKSDKTMQRKINQAFKKLYRDGTMAKISDKWFGENDAMKQD</sequence>
<protein>
    <submittedName>
        <fullName evidence="3">Glutamine ABC transporter, substrate binding protein</fullName>
    </submittedName>
</protein>
<evidence type="ECO:0000259" key="2">
    <source>
        <dbReference type="SMART" id="SM00062"/>
    </source>
</evidence>
<dbReference type="InterPro" id="IPR001638">
    <property type="entry name" value="Solute-binding_3/MltF_N"/>
</dbReference>
<dbReference type="PANTHER" id="PTHR35936:SF34">
    <property type="entry name" value="ABC TRANSPORTER EXTRACELLULAR-BINDING PROTEIN YCKB-RELATED"/>
    <property type="match status" value="1"/>
</dbReference>
<dbReference type="PATRIC" id="fig|1423726.3.peg.479"/>
<evidence type="ECO:0000313" key="4">
    <source>
        <dbReference type="Proteomes" id="UP000051461"/>
    </source>
</evidence>
<dbReference type="SUPFAM" id="SSF53850">
    <property type="entry name" value="Periplasmic binding protein-like II"/>
    <property type="match status" value="1"/>
</dbReference>
<dbReference type="SMART" id="SM00062">
    <property type="entry name" value="PBPb"/>
    <property type="match status" value="1"/>
</dbReference>
<evidence type="ECO:0000313" key="3">
    <source>
        <dbReference type="EMBL" id="KRK40455.1"/>
    </source>
</evidence>
<keyword evidence="4" id="KW-1185">Reference proteome</keyword>
<accession>A0A0R1HBL2</accession>
<dbReference type="CDD" id="cd00996">
    <property type="entry name" value="PBP2_AatB_like"/>
    <property type="match status" value="1"/>
</dbReference>
<dbReference type="EMBL" id="AZDA01000013">
    <property type="protein sequence ID" value="KRK40455.1"/>
    <property type="molecule type" value="Genomic_DNA"/>
</dbReference>
<organism evidence="3 4">
    <name type="scientific">Loigolactobacillus bifermentans DSM 20003</name>
    <dbReference type="NCBI Taxonomy" id="1423726"/>
    <lineage>
        <taxon>Bacteria</taxon>
        <taxon>Bacillati</taxon>
        <taxon>Bacillota</taxon>
        <taxon>Bacilli</taxon>
        <taxon>Lactobacillales</taxon>
        <taxon>Lactobacillaceae</taxon>
        <taxon>Loigolactobacillus</taxon>
    </lineage>
</organism>
<reference evidence="3 4" key="1">
    <citation type="journal article" date="2015" name="Genome Announc.">
        <title>Expanding the biotechnology potential of lactobacilli through comparative genomics of 213 strains and associated genera.</title>
        <authorList>
            <person name="Sun Z."/>
            <person name="Harris H.M."/>
            <person name="McCann A."/>
            <person name="Guo C."/>
            <person name="Argimon S."/>
            <person name="Zhang W."/>
            <person name="Yang X."/>
            <person name="Jeffery I.B."/>
            <person name="Cooney J.C."/>
            <person name="Kagawa T.F."/>
            <person name="Liu W."/>
            <person name="Song Y."/>
            <person name="Salvetti E."/>
            <person name="Wrobel A."/>
            <person name="Rasinkangas P."/>
            <person name="Parkhill J."/>
            <person name="Rea M.C."/>
            <person name="O'Sullivan O."/>
            <person name="Ritari J."/>
            <person name="Douillard F.P."/>
            <person name="Paul Ross R."/>
            <person name="Yang R."/>
            <person name="Briner A.E."/>
            <person name="Felis G.E."/>
            <person name="de Vos W.M."/>
            <person name="Barrangou R."/>
            <person name="Klaenhammer T.R."/>
            <person name="Caufield P.W."/>
            <person name="Cui Y."/>
            <person name="Zhang H."/>
            <person name="O'Toole P.W."/>
        </authorList>
    </citation>
    <scope>NUCLEOTIDE SEQUENCE [LARGE SCALE GENOMIC DNA]</scope>
    <source>
        <strain evidence="3 4">DSM 20003</strain>
    </source>
</reference>
<comment type="caution">
    <text evidence="3">The sequence shown here is derived from an EMBL/GenBank/DDBJ whole genome shotgun (WGS) entry which is preliminary data.</text>
</comment>
<name>A0A0R1HBL2_9LACO</name>
<dbReference type="Pfam" id="PF00497">
    <property type="entry name" value="SBP_bac_3"/>
    <property type="match status" value="1"/>
</dbReference>
<dbReference type="STRING" id="1423726.FC07_GL000464"/>
<dbReference type="PROSITE" id="PS51257">
    <property type="entry name" value="PROKAR_LIPOPROTEIN"/>
    <property type="match status" value="1"/>
</dbReference>